<reference evidence="3 4" key="1">
    <citation type="journal article" date="2019" name="Int. J. Syst. Evol. Microbiol.">
        <title>The Global Catalogue of Microorganisms (GCM) 10K type strain sequencing project: providing services to taxonomists for standard genome sequencing and annotation.</title>
        <authorList>
            <consortium name="The Broad Institute Genomics Platform"/>
            <consortium name="The Broad Institute Genome Sequencing Center for Infectious Disease"/>
            <person name="Wu L."/>
            <person name="Ma J."/>
        </authorList>
    </citation>
    <scope>NUCLEOTIDE SEQUENCE [LARGE SCALE GENOMIC DNA]</scope>
    <source>
        <strain evidence="3 4">JCM 9383</strain>
    </source>
</reference>
<dbReference type="InterPro" id="IPR029058">
    <property type="entry name" value="AB_hydrolase_fold"/>
</dbReference>
<proteinExistence type="predicted"/>
<comment type="caution">
    <text evidence="3">The sequence shown here is derived from an EMBL/GenBank/DDBJ whole genome shotgun (WGS) entry which is preliminary data.</text>
</comment>
<gene>
    <name evidence="3" type="ORF">GCM10010470_51380</name>
</gene>
<evidence type="ECO:0000256" key="1">
    <source>
        <dbReference type="SAM" id="MobiDB-lite"/>
    </source>
</evidence>
<sequence length="324" mass="35587">MASNARTTSERPAEAGEGYSHHPHWLNYQEFFPGGMRLTAENAPQEEWWSWRGATVHLDLVPKPDAPAILVALHGAGGYGRMLAPYGRLPSTDGLEYVAPDLPGFGLSDPGRRAVTYRRWVDCVVDLIAERRRADPRPVVLLGIGTGGRLAYDVAARTEVAGLVVTCLADPRRGEVRRRLAARPELSSFSGMLALTPWPLREVKVPVHWLANVAAASNNVKFADLVWADPLGGGNWISFNLVRSYLSTPPVVEPEDFRGAPLLLAHPEEDRWLPVLLSRQFFDRVAAPTRFAALRGAGHLPIEETGLADLDRAVRDFLDEIGIG</sequence>
<dbReference type="SUPFAM" id="SSF53474">
    <property type="entry name" value="alpha/beta-Hydrolases"/>
    <property type="match status" value="1"/>
</dbReference>
<keyword evidence="3" id="KW-0378">Hydrolase</keyword>
<dbReference type="PRINTS" id="PR00111">
    <property type="entry name" value="ABHYDROLASE"/>
</dbReference>
<evidence type="ECO:0000259" key="2">
    <source>
        <dbReference type="Pfam" id="PF12697"/>
    </source>
</evidence>
<evidence type="ECO:0000313" key="4">
    <source>
        <dbReference type="Proteomes" id="UP001500979"/>
    </source>
</evidence>
<dbReference type="Gene3D" id="3.40.50.1820">
    <property type="entry name" value="alpha/beta hydrolase"/>
    <property type="match status" value="1"/>
</dbReference>
<dbReference type="GO" id="GO:0016787">
    <property type="term" value="F:hydrolase activity"/>
    <property type="evidence" value="ECO:0007669"/>
    <property type="project" value="UniProtKB-KW"/>
</dbReference>
<dbReference type="Pfam" id="PF12697">
    <property type="entry name" value="Abhydrolase_6"/>
    <property type="match status" value="1"/>
</dbReference>
<dbReference type="Proteomes" id="UP001500979">
    <property type="component" value="Unassembled WGS sequence"/>
</dbReference>
<feature type="domain" description="AB hydrolase-1" evidence="2">
    <location>
        <begin position="70"/>
        <end position="305"/>
    </location>
</feature>
<feature type="region of interest" description="Disordered" evidence="1">
    <location>
        <begin position="1"/>
        <end position="20"/>
    </location>
</feature>
<dbReference type="InterPro" id="IPR050228">
    <property type="entry name" value="Carboxylesterase_BioH"/>
</dbReference>
<organism evidence="3 4">
    <name type="scientific">Saccharopolyspora taberi</name>
    <dbReference type="NCBI Taxonomy" id="60895"/>
    <lineage>
        <taxon>Bacteria</taxon>
        <taxon>Bacillati</taxon>
        <taxon>Actinomycetota</taxon>
        <taxon>Actinomycetes</taxon>
        <taxon>Pseudonocardiales</taxon>
        <taxon>Pseudonocardiaceae</taxon>
        <taxon>Saccharopolyspora</taxon>
    </lineage>
</organism>
<keyword evidence="4" id="KW-1185">Reference proteome</keyword>
<dbReference type="RefSeq" id="WP_344683896.1">
    <property type="nucleotide sequence ID" value="NZ_BAAAUX010000020.1"/>
</dbReference>
<accession>A0ABN3VLX1</accession>
<dbReference type="InterPro" id="IPR000073">
    <property type="entry name" value="AB_hydrolase_1"/>
</dbReference>
<dbReference type="PANTHER" id="PTHR43194:SF2">
    <property type="entry name" value="PEROXISOMAL MEMBRANE PROTEIN LPX1"/>
    <property type="match status" value="1"/>
</dbReference>
<evidence type="ECO:0000313" key="3">
    <source>
        <dbReference type="EMBL" id="GAA2809832.1"/>
    </source>
</evidence>
<name>A0ABN3VLX1_9PSEU</name>
<protein>
    <submittedName>
        <fullName evidence="3">Alpha/beta hydrolase</fullName>
    </submittedName>
</protein>
<dbReference type="PANTHER" id="PTHR43194">
    <property type="entry name" value="HYDROLASE ALPHA/BETA FOLD FAMILY"/>
    <property type="match status" value="1"/>
</dbReference>
<dbReference type="EMBL" id="BAAAUX010000020">
    <property type="protein sequence ID" value="GAA2809832.1"/>
    <property type="molecule type" value="Genomic_DNA"/>
</dbReference>